<reference evidence="9 11" key="1">
    <citation type="journal article" date="2016" name="Genome Announc.">
        <title>Complete Genome Sequences of Aerococcus christensenii CCUG 28831T, Aerococcus sanguinicola CCUG 43001T, Aerococcus urinae CCUG 36881T, Aerococcus urinaeequi CCUG 28094T, Aerococcus urinaehominis CCUG 42038 BT, and Aerococcus viridans CCUG 4311T.</title>
        <authorList>
            <person name="Carkaci D."/>
            <person name="Dargis R."/>
            <person name="Nielsen X.C."/>
            <person name="Skovgaard O."/>
            <person name="Fuursted K."/>
            <person name="Christensen J.J."/>
        </authorList>
    </citation>
    <scope>NUCLEOTIDE SEQUENCE [LARGE SCALE GENOMIC DNA]</scope>
    <source>
        <strain evidence="9 11">CCUG43001</strain>
    </source>
</reference>
<evidence type="ECO:0000313" key="10">
    <source>
        <dbReference type="EMBL" id="PKZ23083.1"/>
    </source>
</evidence>
<dbReference type="InterPro" id="IPR010964">
    <property type="entry name" value="M20A_pepV-rel"/>
</dbReference>
<keyword evidence="11" id="KW-1185">Reference proteome</keyword>
<evidence type="ECO:0000256" key="5">
    <source>
        <dbReference type="ARBA" id="ARBA00022801"/>
    </source>
</evidence>
<dbReference type="GO" id="GO:0006526">
    <property type="term" value="P:L-arginine biosynthetic process"/>
    <property type="evidence" value="ECO:0007669"/>
    <property type="project" value="TreeGrafter"/>
</dbReference>
<dbReference type="GeneID" id="92902505"/>
<dbReference type="GO" id="GO:0006508">
    <property type="term" value="P:proteolysis"/>
    <property type="evidence" value="ECO:0007669"/>
    <property type="project" value="UniProtKB-KW"/>
</dbReference>
<gene>
    <name evidence="9" type="ORF">AWM72_00260</name>
    <name evidence="10" type="ORF">CYJ28_00585</name>
</gene>
<dbReference type="Gene3D" id="3.30.70.360">
    <property type="match status" value="2"/>
</dbReference>
<dbReference type="GO" id="GO:0008777">
    <property type="term" value="F:acetylornithine deacetylase activity"/>
    <property type="evidence" value="ECO:0007669"/>
    <property type="project" value="TreeGrafter"/>
</dbReference>
<dbReference type="Proteomes" id="UP000069912">
    <property type="component" value="Chromosome"/>
</dbReference>
<dbReference type="EMBL" id="PKGY01000001">
    <property type="protein sequence ID" value="PKZ23083.1"/>
    <property type="molecule type" value="Genomic_DNA"/>
</dbReference>
<protein>
    <recommendedName>
        <fullName evidence="13">Sapep family Mn(2+)-dependent dipeptidase</fullName>
    </recommendedName>
</protein>
<evidence type="ECO:0000256" key="8">
    <source>
        <dbReference type="ARBA" id="ARBA00023049"/>
    </source>
</evidence>
<dbReference type="PANTHER" id="PTHR43808:SF31">
    <property type="entry name" value="N-ACETYL-L-CITRULLINE DEACETYLASE"/>
    <property type="match status" value="1"/>
</dbReference>
<dbReference type="NCBIfam" id="TIGR01887">
    <property type="entry name" value="dipeptidaselike"/>
    <property type="match status" value="1"/>
</dbReference>
<evidence type="ECO:0000256" key="3">
    <source>
        <dbReference type="ARBA" id="ARBA00022670"/>
    </source>
</evidence>
<keyword evidence="6" id="KW-0862">Zinc</keyword>
<evidence type="ECO:0000256" key="2">
    <source>
        <dbReference type="ARBA" id="ARBA00006247"/>
    </source>
</evidence>
<reference evidence="11" key="2">
    <citation type="submission" date="2016-01" db="EMBL/GenBank/DDBJ databases">
        <title>Six Aerococcus type strain genome sequencing and assembly using PacBio and Illumina Hiseq.</title>
        <authorList>
            <person name="Carkaci D."/>
            <person name="Dargis R."/>
            <person name="Nielsen X.C."/>
            <person name="Skovgaard O."/>
            <person name="Fuursted K."/>
            <person name="Christensen J.J."/>
        </authorList>
    </citation>
    <scope>NUCLEOTIDE SEQUENCE [LARGE SCALE GENOMIC DNA]</scope>
    <source>
        <strain evidence="11">CCUG43001</strain>
    </source>
</reference>
<dbReference type="OrthoDB" id="9761532at2"/>
<dbReference type="SUPFAM" id="SSF55031">
    <property type="entry name" value="Bacterial exopeptidase dimerisation domain"/>
    <property type="match status" value="1"/>
</dbReference>
<dbReference type="NCBIfam" id="NF005542">
    <property type="entry name" value="PRK07205.1"/>
    <property type="match status" value="1"/>
</dbReference>
<dbReference type="GO" id="GO:0008270">
    <property type="term" value="F:zinc ion binding"/>
    <property type="evidence" value="ECO:0007669"/>
    <property type="project" value="InterPro"/>
</dbReference>
<keyword evidence="5" id="KW-0378">Hydrolase</keyword>
<dbReference type="GO" id="GO:0016805">
    <property type="term" value="F:dipeptidase activity"/>
    <property type="evidence" value="ECO:0007669"/>
    <property type="project" value="UniProtKB-KW"/>
</dbReference>
<dbReference type="RefSeq" id="WP_067971491.1">
    <property type="nucleotide sequence ID" value="NZ_CAJHKM010000003.1"/>
</dbReference>
<keyword evidence="7" id="KW-0224">Dipeptidase</keyword>
<dbReference type="PROSITE" id="PS00759">
    <property type="entry name" value="ARGE_DAPE_CPG2_2"/>
    <property type="match status" value="1"/>
</dbReference>
<accession>A0A120I8Z3</accession>
<dbReference type="EMBL" id="CP014160">
    <property type="protein sequence ID" value="AMB93311.1"/>
    <property type="molecule type" value="Genomic_DNA"/>
</dbReference>
<evidence type="ECO:0000256" key="6">
    <source>
        <dbReference type="ARBA" id="ARBA00022833"/>
    </source>
</evidence>
<evidence type="ECO:0000313" key="12">
    <source>
        <dbReference type="Proteomes" id="UP000234239"/>
    </source>
</evidence>
<keyword evidence="4" id="KW-0479">Metal-binding</keyword>
<evidence type="ECO:0000313" key="11">
    <source>
        <dbReference type="Proteomes" id="UP000069912"/>
    </source>
</evidence>
<evidence type="ECO:0008006" key="13">
    <source>
        <dbReference type="Google" id="ProtNLM"/>
    </source>
</evidence>
<proteinExistence type="inferred from homology"/>
<dbReference type="Gene3D" id="3.40.630.10">
    <property type="entry name" value="Zn peptidases"/>
    <property type="match status" value="1"/>
</dbReference>
<dbReference type="GO" id="GO:0008237">
    <property type="term" value="F:metallopeptidase activity"/>
    <property type="evidence" value="ECO:0007669"/>
    <property type="project" value="UniProtKB-KW"/>
</dbReference>
<dbReference type="AlphaFoldDB" id="A0A120I8Z3"/>
<reference evidence="10 12" key="3">
    <citation type="submission" date="2017-12" db="EMBL/GenBank/DDBJ databases">
        <title>Phylogenetic diversity of female urinary microbiome.</title>
        <authorList>
            <person name="Thomas-White K."/>
            <person name="Wolfe A.J."/>
        </authorList>
    </citation>
    <scope>NUCLEOTIDE SEQUENCE [LARGE SCALE GENOMIC DNA]</scope>
    <source>
        <strain evidence="10 12">UMB0139</strain>
    </source>
</reference>
<evidence type="ECO:0000256" key="4">
    <source>
        <dbReference type="ARBA" id="ARBA00022723"/>
    </source>
</evidence>
<dbReference type="KEGG" id="asan:AWM72_00260"/>
<dbReference type="InterPro" id="IPR002933">
    <property type="entry name" value="Peptidase_M20"/>
</dbReference>
<comment type="similarity">
    <text evidence="2">Belongs to the peptidase M20A family.</text>
</comment>
<dbReference type="SUPFAM" id="SSF53187">
    <property type="entry name" value="Zn-dependent exopeptidases"/>
    <property type="match status" value="1"/>
</dbReference>
<keyword evidence="8" id="KW-0482">Metalloprotease</keyword>
<dbReference type="Pfam" id="PF01546">
    <property type="entry name" value="Peptidase_M20"/>
    <property type="match status" value="1"/>
</dbReference>
<comment type="cofactor">
    <cofactor evidence="1">
        <name>Zn(2+)</name>
        <dbReference type="ChEBI" id="CHEBI:29105"/>
    </cofactor>
</comment>
<keyword evidence="3" id="KW-0645">Protease</keyword>
<evidence type="ECO:0000256" key="1">
    <source>
        <dbReference type="ARBA" id="ARBA00001947"/>
    </source>
</evidence>
<dbReference type="Proteomes" id="UP000234239">
    <property type="component" value="Unassembled WGS sequence"/>
</dbReference>
<dbReference type="InterPro" id="IPR036264">
    <property type="entry name" value="Bact_exopeptidase_dim_dom"/>
</dbReference>
<sequence>MEYELTANVQKEALRSLDQWISIPSVLDEKAVHTPFGDNIQHALEVAMETCQSLGMTTHIDEKGYYAYAEIGSGDELLAILCHLDVVPTGDETAWRFPPFELNLADGKLYGRGSQDDKGPSIAALYGLKSLLDHGYHLNKRVRFIFGADEETLWRCMERYNANEEQADYGFAPDSAFPLTFAEKGLLQLYLYGPGSEDLTLDVQHALNVVPDQAKYQGQYSETLKESLDQLKFDYKDDGDEVTVIGESIHAKDAPKGVNALVQLAQALNKSYQHPMLEFISKYFSKATGEDLFGQIEDEMSGGLTCNLAQLKIDANQSKLGIDMRIPVTANKEELVTRLEEVAQEYNLRYEEFDYLASLYVPEDSELVQTLLTVYRNLTGDNSKPLSSGGATFARTMPNCVAYGACLPDVPMTEHQINEAMPLKNFYDAMEIYAQAIRALAVD</sequence>
<dbReference type="PANTHER" id="PTHR43808">
    <property type="entry name" value="ACETYLORNITHINE DEACETYLASE"/>
    <property type="match status" value="1"/>
</dbReference>
<evidence type="ECO:0000313" key="9">
    <source>
        <dbReference type="EMBL" id="AMB93311.1"/>
    </source>
</evidence>
<dbReference type="InterPro" id="IPR050072">
    <property type="entry name" value="Peptidase_M20A"/>
</dbReference>
<organism evidence="9 11">
    <name type="scientific">Aerococcus sanguinicola</name>
    <dbReference type="NCBI Taxonomy" id="119206"/>
    <lineage>
        <taxon>Bacteria</taxon>
        <taxon>Bacillati</taxon>
        <taxon>Bacillota</taxon>
        <taxon>Bacilli</taxon>
        <taxon>Lactobacillales</taxon>
        <taxon>Aerococcaceae</taxon>
        <taxon>Aerococcus</taxon>
    </lineage>
</organism>
<name>A0A120I8Z3_9LACT</name>
<evidence type="ECO:0000256" key="7">
    <source>
        <dbReference type="ARBA" id="ARBA00022997"/>
    </source>
</evidence>
<dbReference type="InterPro" id="IPR001261">
    <property type="entry name" value="ArgE/DapE_CS"/>
</dbReference>